<dbReference type="AlphaFoldDB" id="A0A672PAN8"/>
<feature type="domain" description="Peptidase S1" evidence="2">
    <location>
        <begin position="37"/>
        <end position="85"/>
    </location>
</feature>
<dbReference type="GO" id="GO:0004252">
    <property type="term" value="F:serine-type endopeptidase activity"/>
    <property type="evidence" value="ECO:0007669"/>
    <property type="project" value="InterPro"/>
</dbReference>
<dbReference type="PANTHER" id="PTHR24252">
    <property type="entry name" value="ACROSIN-RELATED"/>
    <property type="match status" value="1"/>
</dbReference>
<dbReference type="Gene3D" id="2.40.10.10">
    <property type="entry name" value="Trypsin-like serine proteases"/>
    <property type="match status" value="1"/>
</dbReference>
<dbReference type="SUPFAM" id="SSF50494">
    <property type="entry name" value="Trypsin-like serine proteases"/>
    <property type="match status" value="1"/>
</dbReference>
<sequence length="103" mass="11298">LWDQTLFIMSITELDLPGLCLPDCSAAMNAGSRGSRIVGGTEAVKGQWGWQTSLHYRGKHVCGGAIVSPRWVITAAHFLHALKDTRRELSSQTHPSSSCLHRK</sequence>
<proteinExistence type="predicted"/>
<organism evidence="3 4">
    <name type="scientific">Sinocyclocheilus grahami</name>
    <name type="common">Dianchi golden-line fish</name>
    <name type="synonym">Barbus grahami</name>
    <dbReference type="NCBI Taxonomy" id="75366"/>
    <lineage>
        <taxon>Eukaryota</taxon>
        <taxon>Metazoa</taxon>
        <taxon>Chordata</taxon>
        <taxon>Craniata</taxon>
        <taxon>Vertebrata</taxon>
        <taxon>Euteleostomi</taxon>
        <taxon>Actinopterygii</taxon>
        <taxon>Neopterygii</taxon>
        <taxon>Teleostei</taxon>
        <taxon>Ostariophysi</taxon>
        <taxon>Cypriniformes</taxon>
        <taxon>Cyprinidae</taxon>
        <taxon>Cyprininae</taxon>
        <taxon>Sinocyclocheilus</taxon>
    </lineage>
</organism>
<dbReference type="InterPro" id="IPR043504">
    <property type="entry name" value="Peptidase_S1_PA_chymotrypsin"/>
</dbReference>
<dbReference type="OMA" id="GSLLWSW"/>
<dbReference type="InterPro" id="IPR009003">
    <property type="entry name" value="Peptidase_S1_PA"/>
</dbReference>
<protein>
    <recommendedName>
        <fullName evidence="2">Peptidase S1 domain-containing protein</fullName>
    </recommendedName>
</protein>
<name>A0A672PAN8_SINGR</name>
<evidence type="ECO:0000313" key="3">
    <source>
        <dbReference type="Ensembl" id="ENSSGRP00000060665.1"/>
    </source>
</evidence>
<reference evidence="3" key="1">
    <citation type="submission" date="2025-08" db="UniProtKB">
        <authorList>
            <consortium name="Ensembl"/>
        </authorList>
    </citation>
    <scope>IDENTIFICATION</scope>
</reference>
<dbReference type="GO" id="GO:0006508">
    <property type="term" value="P:proteolysis"/>
    <property type="evidence" value="ECO:0007669"/>
    <property type="project" value="InterPro"/>
</dbReference>
<dbReference type="PANTHER" id="PTHR24252:SF7">
    <property type="entry name" value="HYALIN"/>
    <property type="match status" value="1"/>
</dbReference>
<reference evidence="3" key="2">
    <citation type="submission" date="2025-09" db="UniProtKB">
        <authorList>
            <consortium name="Ensembl"/>
        </authorList>
    </citation>
    <scope>IDENTIFICATION</scope>
</reference>
<evidence type="ECO:0000259" key="2">
    <source>
        <dbReference type="Pfam" id="PF00089"/>
    </source>
</evidence>
<accession>A0A672PAN8</accession>
<dbReference type="Proteomes" id="UP000472262">
    <property type="component" value="Unassembled WGS sequence"/>
</dbReference>
<evidence type="ECO:0000313" key="4">
    <source>
        <dbReference type="Proteomes" id="UP000472262"/>
    </source>
</evidence>
<dbReference type="InParanoid" id="A0A672PAN8"/>
<dbReference type="InterPro" id="IPR001254">
    <property type="entry name" value="Trypsin_dom"/>
</dbReference>
<keyword evidence="4" id="KW-1185">Reference proteome</keyword>
<evidence type="ECO:0000256" key="1">
    <source>
        <dbReference type="ARBA" id="ARBA00023157"/>
    </source>
</evidence>
<keyword evidence="1" id="KW-1015">Disulfide bond</keyword>
<dbReference type="Ensembl" id="ENSSGRT00000064724.1">
    <property type="protein sequence ID" value="ENSSGRP00000060665.1"/>
    <property type="gene ID" value="ENSSGRG00000031514.1"/>
</dbReference>
<dbReference type="Pfam" id="PF00089">
    <property type="entry name" value="Trypsin"/>
    <property type="match status" value="1"/>
</dbReference>